<feature type="disulfide bond" evidence="1">
    <location>
        <begin position="129"/>
        <end position="147"/>
    </location>
</feature>
<dbReference type="PANTHER" id="PTHR46605">
    <property type="entry name" value="TUMOR NECROSIS FACTOR RECEPTOR"/>
    <property type="match status" value="1"/>
</dbReference>
<dbReference type="AlphaFoldDB" id="A0ABD1KQ29"/>
<dbReference type="InterPro" id="IPR022325">
    <property type="entry name" value="TNFR_16"/>
</dbReference>
<reference evidence="5 6" key="1">
    <citation type="submission" date="2024-09" db="EMBL/GenBank/DDBJ databases">
        <title>A chromosome-level genome assembly of Gray's grenadier anchovy, Coilia grayii.</title>
        <authorList>
            <person name="Fu Z."/>
        </authorList>
    </citation>
    <scope>NUCLEOTIDE SEQUENCE [LARGE SCALE GENOMIC DNA]</scope>
    <source>
        <strain evidence="5">G4</strain>
        <tissue evidence="5">Muscle</tissue>
    </source>
</reference>
<dbReference type="InterPro" id="IPR001368">
    <property type="entry name" value="TNFR/NGFR_Cys_rich_reg"/>
</dbReference>
<gene>
    <name evidence="5" type="ORF">ACEWY4_003011</name>
</gene>
<dbReference type="InterPro" id="IPR034046">
    <property type="entry name" value="TNFRSF16_N"/>
</dbReference>
<evidence type="ECO:0000256" key="3">
    <source>
        <dbReference type="SAM" id="SignalP"/>
    </source>
</evidence>
<feature type="disulfide bond" evidence="1">
    <location>
        <begin position="45"/>
        <end position="58"/>
    </location>
</feature>
<feature type="repeat" description="TNFR-Cys" evidence="1">
    <location>
        <begin position="109"/>
        <end position="147"/>
    </location>
</feature>
<feature type="repeat" description="TNFR-Cys" evidence="1">
    <location>
        <begin position="32"/>
        <end position="65"/>
    </location>
</feature>
<feature type="domain" description="TNFR-Cys" evidence="4">
    <location>
        <begin position="109"/>
        <end position="147"/>
    </location>
</feature>
<name>A0ABD1KQ29_9TELE</name>
<evidence type="ECO:0000256" key="1">
    <source>
        <dbReference type="PROSITE-ProRule" id="PRU00206"/>
    </source>
</evidence>
<keyword evidence="1" id="KW-1015">Disulfide bond</keyword>
<comment type="caution">
    <text evidence="1">Lacks conserved residue(s) required for the propagation of feature annotation.</text>
</comment>
<dbReference type="PRINTS" id="PR01966">
    <property type="entry name" value="TNFACTORR16"/>
</dbReference>
<dbReference type="FunFam" id="2.10.50.10:FF:000013">
    <property type="entry name" value="Tumor necrosis factor receptor superfamily member 16"/>
    <property type="match status" value="1"/>
</dbReference>
<feature type="repeat" description="TNFR-Cys" evidence="1">
    <location>
        <begin position="67"/>
        <end position="108"/>
    </location>
</feature>
<organism evidence="5 6">
    <name type="scientific">Coilia grayii</name>
    <name type="common">Gray's grenadier anchovy</name>
    <dbReference type="NCBI Taxonomy" id="363190"/>
    <lineage>
        <taxon>Eukaryota</taxon>
        <taxon>Metazoa</taxon>
        <taxon>Chordata</taxon>
        <taxon>Craniata</taxon>
        <taxon>Vertebrata</taxon>
        <taxon>Euteleostomi</taxon>
        <taxon>Actinopterygii</taxon>
        <taxon>Neopterygii</taxon>
        <taxon>Teleostei</taxon>
        <taxon>Clupei</taxon>
        <taxon>Clupeiformes</taxon>
        <taxon>Clupeoidei</taxon>
        <taxon>Engraulidae</taxon>
        <taxon>Coilinae</taxon>
        <taxon>Coilia</taxon>
    </lineage>
</organism>
<feature type="disulfide bond" evidence="1">
    <location>
        <begin position="126"/>
        <end position="139"/>
    </location>
</feature>
<dbReference type="SUPFAM" id="SSF57586">
    <property type="entry name" value="TNF receptor-like"/>
    <property type="match status" value="4"/>
</dbReference>
<proteinExistence type="predicted"/>
<sequence length="312" mass="33080">MGTLSLVLLSGVVVLALGSAQPRAFPEEEDEMCESGQYTRSGECCQLCPPGEGVVRHCGATQTVCAQCLDSETFSESYSTTEHCKPCTECTGLMRMETPCTDSNDAVCVCNYGYFLDPLSGRCEPCTVCPRGEGVDMACMHDHDTICEQCVESSYSEHDSSLDPCLPCTICEETEVQLRNCTPERDAICHGKYTPSLAHPDPPPPQTHPTPPLLSSHHHLSPIPSLPCPALPWSPPQYCHCLLEPSALGKEHTGHPGTKAPSVVANAYSSSSSSTTSSSSLSSSTTKSSPLTTPGEGDPVAAVTRARVTPSG</sequence>
<evidence type="ECO:0000313" key="6">
    <source>
        <dbReference type="Proteomes" id="UP001591681"/>
    </source>
</evidence>
<evidence type="ECO:0000256" key="2">
    <source>
        <dbReference type="SAM" id="MobiDB-lite"/>
    </source>
</evidence>
<feature type="chain" id="PRO_5044880673" description="TNFR-Cys domain-containing protein" evidence="3">
    <location>
        <begin position="21"/>
        <end position="312"/>
    </location>
</feature>
<accession>A0ABD1KQ29</accession>
<feature type="disulfide bond" evidence="1">
    <location>
        <begin position="87"/>
        <end position="100"/>
    </location>
</feature>
<dbReference type="PANTHER" id="PTHR46605:SF3">
    <property type="entry name" value="TUMOR NECROSIS FACTOR RECEPTOR SUPERFAMILY MEMBER 16"/>
    <property type="match status" value="1"/>
</dbReference>
<dbReference type="InterPro" id="IPR052302">
    <property type="entry name" value="Neurotrophin_rcpt-DD"/>
</dbReference>
<feature type="disulfide bond" evidence="1">
    <location>
        <begin position="90"/>
        <end position="108"/>
    </location>
</feature>
<protein>
    <recommendedName>
        <fullName evidence="4">TNFR-Cys domain-containing protein</fullName>
    </recommendedName>
</protein>
<feature type="domain" description="TNFR-Cys" evidence="4">
    <location>
        <begin position="67"/>
        <end position="108"/>
    </location>
</feature>
<dbReference type="EMBL" id="JBHFQA010000003">
    <property type="protein sequence ID" value="KAL2101250.1"/>
    <property type="molecule type" value="Genomic_DNA"/>
</dbReference>
<feature type="region of interest" description="Disordered" evidence="2">
    <location>
        <begin position="250"/>
        <end position="312"/>
    </location>
</feature>
<dbReference type="SMART" id="SM00208">
    <property type="entry name" value="TNFR"/>
    <property type="match status" value="4"/>
</dbReference>
<dbReference type="PROSITE" id="PS00652">
    <property type="entry name" value="TNFR_NGFR_1"/>
    <property type="match status" value="2"/>
</dbReference>
<dbReference type="Pfam" id="PF00020">
    <property type="entry name" value="TNFR_c6"/>
    <property type="match status" value="3"/>
</dbReference>
<keyword evidence="6" id="KW-1185">Reference proteome</keyword>
<evidence type="ECO:0000259" key="4">
    <source>
        <dbReference type="PROSITE" id="PS50050"/>
    </source>
</evidence>
<dbReference type="Proteomes" id="UP001591681">
    <property type="component" value="Unassembled WGS sequence"/>
</dbReference>
<feature type="domain" description="TNFR-Cys" evidence="4">
    <location>
        <begin position="32"/>
        <end position="65"/>
    </location>
</feature>
<dbReference type="Gene3D" id="2.10.50.10">
    <property type="entry name" value="Tumor Necrosis Factor Receptor, subunit A, domain 2"/>
    <property type="match status" value="3"/>
</dbReference>
<feature type="signal peptide" evidence="3">
    <location>
        <begin position="1"/>
        <end position="20"/>
    </location>
</feature>
<feature type="disulfide bond" evidence="1">
    <location>
        <begin position="171"/>
        <end position="189"/>
    </location>
</feature>
<feature type="compositionally biased region" description="Pro residues" evidence="2">
    <location>
        <begin position="200"/>
        <end position="212"/>
    </location>
</feature>
<feature type="repeat" description="TNFR-Cys" evidence="1">
    <location>
        <begin position="149"/>
        <end position="189"/>
    </location>
</feature>
<comment type="caution">
    <text evidence="5">The sequence shown here is derived from an EMBL/GenBank/DDBJ whole genome shotgun (WGS) entry which is preliminary data.</text>
</comment>
<dbReference type="CDD" id="cd13416">
    <property type="entry name" value="TNFRSF16"/>
    <property type="match status" value="1"/>
</dbReference>
<feature type="compositionally biased region" description="Low complexity" evidence="2">
    <location>
        <begin position="269"/>
        <end position="294"/>
    </location>
</feature>
<evidence type="ECO:0000313" key="5">
    <source>
        <dbReference type="EMBL" id="KAL2101250.1"/>
    </source>
</evidence>
<feature type="region of interest" description="Disordered" evidence="2">
    <location>
        <begin position="192"/>
        <end position="219"/>
    </location>
</feature>
<feature type="disulfide bond" evidence="1">
    <location>
        <begin position="150"/>
        <end position="165"/>
    </location>
</feature>
<keyword evidence="3" id="KW-0732">Signal</keyword>
<dbReference type="PROSITE" id="PS50050">
    <property type="entry name" value="TNFR_NGFR_2"/>
    <property type="match status" value="4"/>
</dbReference>
<feature type="disulfide bond" evidence="1">
    <location>
        <begin position="168"/>
        <end position="181"/>
    </location>
</feature>
<feature type="domain" description="TNFR-Cys" evidence="4">
    <location>
        <begin position="149"/>
        <end position="189"/>
    </location>
</feature>